<proteinExistence type="predicted"/>
<feature type="compositionally biased region" description="Gly residues" evidence="2">
    <location>
        <begin position="725"/>
        <end position="739"/>
    </location>
</feature>
<dbReference type="Proteomes" id="UP000030103">
    <property type="component" value="Unassembled WGS sequence"/>
</dbReference>
<evidence type="ECO:0000313" key="5">
    <source>
        <dbReference type="Proteomes" id="UP000030103"/>
    </source>
</evidence>
<feature type="domain" description="SbsA Ig-like" evidence="3">
    <location>
        <begin position="37"/>
        <end position="136"/>
    </location>
</feature>
<dbReference type="PROSITE" id="PS51257">
    <property type="entry name" value="PROKAR_LIPOPROTEIN"/>
    <property type="match status" value="1"/>
</dbReference>
<evidence type="ECO:0000259" key="3">
    <source>
        <dbReference type="Pfam" id="PF13205"/>
    </source>
</evidence>
<feature type="compositionally biased region" description="Basic and acidic residues" evidence="2">
    <location>
        <begin position="551"/>
        <end position="578"/>
    </location>
</feature>
<gene>
    <name evidence="4" type="ORF">HQ47_05365</name>
</gene>
<dbReference type="InterPro" id="IPR032812">
    <property type="entry name" value="SbsA_Ig"/>
</dbReference>
<sequence length="747" mass="84650">MRNTQRDAAFAVLLIILLLIFLGACANIGNPEGGPFDMQPPRLIKSNPPERTINYKKKKIVLTFDENISLKDQQENLIISPPQFKQPKVTAVGKHIEITLEDTLKPETTYSFNFNDGIVDYTEGNPLEGFSFAFSTGDVLDSMQISGVLLDARTLEPIQGKLVGAYFCPADSAFFKEPFKYATRTNKEGKFRLLNLKDSSYTVYGLADDDNNFYFSQPQELVAFDNHCYKTTCVDTSRVDTIKIDSLNALRDTIKRDSLVHVDYTRFMPDTIMLRMYKEFVHRPGLLKNTRVDSNRLTLSFNTILKDMPVLKNMSGEDMKKSEIFISRNPEHEKDIDYWLLEPRLIHSDSLSFMIDYEKTDSAGMVYTKRDTLTYIVSKSKKKAKEKKNKEESKDSVNLVGVKISGTQSLFSGTPNDSVLLAFDTPIKTVNRDSIFLTDKNDSLAQPVPYRLLPLENIYSRYKLVAEWQYDKTYQLRLGRGAFVDIYGTLSSEAQYDLQISPEKDLSVLELSLVGKNLENAIVELLNKNDEVIATLTPGIYEVTAKDSTSVKDSLHAEKEPVKMPPVLKDEEKSDVSRNSDSVTGQIEEPVTETVTDTLESKKEDSPKKAFMVKIKDVKPGDYYARLYIDENKNGVWDTGDIRKGHQPEPVYYCPLTIALKKGFTTGEKWEVFALPLSRQKPTDIRKIKPEEKKARVDKNIEYYDRIKNKKANRPLDDRKQNNKGAGGSFGGGFSGGGGFEREGSRF</sequence>
<accession>A0A0A2EA08</accession>
<dbReference type="EMBL" id="JRFA01000014">
    <property type="protein sequence ID" value="KGN74467.1"/>
    <property type="molecule type" value="Genomic_DNA"/>
</dbReference>
<reference evidence="4 5" key="1">
    <citation type="submission" date="2014-09" db="EMBL/GenBank/DDBJ databases">
        <title>Draft Genome Sequence of Porphyromonas macacae COT-192_OH2859.</title>
        <authorList>
            <person name="Wallis C."/>
            <person name="Deusch O."/>
            <person name="O'Flynn C."/>
            <person name="Davis I."/>
            <person name="Horsfall A."/>
            <person name="Kirkwood N."/>
            <person name="Harris S."/>
            <person name="Eisen J.A."/>
            <person name="Coil D.A."/>
            <person name="Darling A.E."/>
            <person name="Jospin G."/>
            <person name="Alexiev A."/>
        </authorList>
    </citation>
    <scope>NUCLEOTIDE SEQUENCE [LARGE SCALE GENOMIC DNA]</scope>
    <source>
        <strain evidence="5">COT-192 OH2859</strain>
    </source>
</reference>
<dbReference type="AlphaFoldDB" id="A0A0A2EA08"/>
<keyword evidence="1" id="KW-0732">Signal</keyword>
<evidence type="ECO:0000256" key="2">
    <source>
        <dbReference type="SAM" id="MobiDB-lite"/>
    </source>
</evidence>
<evidence type="ECO:0000313" key="4">
    <source>
        <dbReference type="EMBL" id="KGN74467.1"/>
    </source>
</evidence>
<dbReference type="Pfam" id="PF13205">
    <property type="entry name" value="Big_5"/>
    <property type="match status" value="1"/>
</dbReference>
<feature type="region of interest" description="Disordered" evidence="2">
    <location>
        <begin position="708"/>
        <end position="747"/>
    </location>
</feature>
<dbReference type="STRING" id="28115.HQ47_05365"/>
<dbReference type="eggNOG" id="COG4704">
    <property type="taxonomic scope" value="Bacteria"/>
</dbReference>
<name>A0A0A2EA08_9PORP</name>
<evidence type="ECO:0000256" key="1">
    <source>
        <dbReference type="ARBA" id="ARBA00022729"/>
    </source>
</evidence>
<feature type="region of interest" description="Disordered" evidence="2">
    <location>
        <begin position="551"/>
        <end position="602"/>
    </location>
</feature>
<dbReference type="OrthoDB" id="9809989at2"/>
<dbReference type="RefSeq" id="WP_036873808.1">
    <property type="nucleotide sequence ID" value="NZ_JRFA01000014.1"/>
</dbReference>
<organism evidence="4 5">
    <name type="scientific">Porphyromonas macacae</name>
    <dbReference type="NCBI Taxonomy" id="28115"/>
    <lineage>
        <taxon>Bacteria</taxon>
        <taxon>Pseudomonadati</taxon>
        <taxon>Bacteroidota</taxon>
        <taxon>Bacteroidia</taxon>
        <taxon>Bacteroidales</taxon>
        <taxon>Porphyromonadaceae</taxon>
        <taxon>Porphyromonas</taxon>
    </lineage>
</organism>
<comment type="caution">
    <text evidence="4">The sequence shown here is derived from an EMBL/GenBank/DDBJ whole genome shotgun (WGS) entry which is preliminary data.</text>
</comment>
<protein>
    <recommendedName>
        <fullName evidence="3">SbsA Ig-like domain-containing protein</fullName>
    </recommendedName>
</protein>
<keyword evidence="5" id="KW-1185">Reference proteome</keyword>